<evidence type="ECO:0000313" key="3">
    <source>
        <dbReference type="Proteomes" id="UP001432062"/>
    </source>
</evidence>
<dbReference type="Proteomes" id="UP001432062">
    <property type="component" value="Chromosome"/>
</dbReference>
<dbReference type="InterPro" id="IPR010982">
    <property type="entry name" value="Lambda_DNA-bd_dom_sf"/>
</dbReference>
<dbReference type="CDD" id="cd00093">
    <property type="entry name" value="HTH_XRE"/>
    <property type="match status" value="1"/>
</dbReference>
<feature type="domain" description="HTH cro/C1-type" evidence="1">
    <location>
        <begin position="15"/>
        <end position="71"/>
    </location>
</feature>
<name>A0ABZ1YYD2_9NOCA</name>
<dbReference type="PROSITE" id="PS50943">
    <property type="entry name" value="HTH_CROC1"/>
    <property type="match status" value="1"/>
</dbReference>
<sequence length="279" mass="31186">MTGVEQSRQAFGARLRELRKAAHLTGVQLAADAGWHSAKVSRIEHGKQTPSDSDLAEWCRLCGAELLLPDLRAALANIEALWQEWRRIAATGHAQQQRRRIELEARATTIRNFENAVIPGLLQTEPYARAVLETCIDFVGGIDDIDRAVAARIARQRILHHGTHRISILLAEQALYTTVGDNEVMAGQLERLIDVMPLPRLALGIIPRTADFLYTTTCFVLLDKRIAEVETISAGLTITQPRELAYYEKTWAALHRQARYGEAARAIITDALKLRLTQL</sequence>
<organism evidence="2 3">
    <name type="scientific">Nocardia vinacea</name>
    <dbReference type="NCBI Taxonomy" id="96468"/>
    <lineage>
        <taxon>Bacteria</taxon>
        <taxon>Bacillati</taxon>
        <taxon>Actinomycetota</taxon>
        <taxon>Actinomycetes</taxon>
        <taxon>Mycobacteriales</taxon>
        <taxon>Nocardiaceae</taxon>
        <taxon>Nocardia</taxon>
    </lineage>
</organism>
<dbReference type="Pfam" id="PF19054">
    <property type="entry name" value="DUF5753"/>
    <property type="match status" value="1"/>
</dbReference>
<dbReference type="EMBL" id="CP109441">
    <property type="protein sequence ID" value="WUV46896.1"/>
    <property type="molecule type" value="Genomic_DNA"/>
</dbReference>
<proteinExistence type="predicted"/>
<dbReference type="InterPro" id="IPR043917">
    <property type="entry name" value="DUF5753"/>
</dbReference>
<dbReference type="Gene3D" id="1.10.260.40">
    <property type="entry name" value="lambda repressor-like DNA-binding domains"/>
    <property type="match status" value="1"/>
</dbReference>
<dbReference type="RefSeq" id="WP_329410940.1">
    <property type="nucleotide sequence ID" value="NZ_CP109441.1"/>
</dbReference>
<dbReference type="InterPro" id="IPR001387">
    <property type="entry name" value="Cro/C1-type_HTH"/>
</dbReference>
<reference evidence="2" key="1">
    <citation type="submission" date="2022-10" db="EMBL/GenBank/DDBJ databases">
        <title>The complete genomes of actinobacterial strains from the NBC collection.</title>
        <authorList>
            <person name="Joergensen T.S."/>
            <person name="Alvarez Arevalo M."/>
            <person name="Sterndorff E.B."/>
            <person name="Faurdal D."/>
            <person name="Vuksanovic O."/>
            <person name="Mourched A.-S."/>
            <person name="Charusanti P."/>
            <person name="Shaw S."/>
            <person name="Blin K."/>
            <person name="Weber T."/>
        </authorList>
    </citation>
    <scope>NUCLEOTIDE SEQUENCE</scope>
    <source>
        <strain evidence="2">NBC_01482</strain>
    </source>
</reference>
<evidence type="ECO:0000313" key="2">
    <source>
        <dbReference type="EMBL" id="WUV46896.1"/>
    </source>
</evidence>
<keyword evidence="3" id="KW-1185">Reference proteome</keyword>
<dbReference type="SUPFAM" id="SSF47413">
    <property type="entry name" value="lambda repressor-like DNA-binding domains"/>
    <property type="match status" value="1"/>
</dbReference>
<gene>
    <name evidence="2" type="ORF">OG563_01140</name>
</gene>
<dbReference type="Pfam" id="PF13560">
    <property type="entry name" value="HTH_31"/>
    <property type="match status" value="1"/>
</dbReference>
<protein>
    <submittedName>
        <fullName evidence="2">Helix-turn-helix transcriptional regulator</fullName>
    </submittedName>
</protein>
<accession>A0ABZ1YYD2</accession>
<dbReference type="SMART" id="SM00530">
    <property type="entry name" value="HTH_XRE"/>
    <property type="match status" value="1"/>
</dbReference>
<evidence type="ECO:0000259" key="1">
    <source>
        <dbReference type="PROSITE" id="PS50943"/>
    </source>
</evidence>